<proteinExistence type="predicted"/>
<dbReference type="EMBL" id="CAJJDP010000170">
    <property type="protein sequence ID" value="CAD8214058.1"/>
    <property type="molecule type" value="Genomic_DNA"/>
</dbReference>
<dbReference type="Proteomes" id="UP000683925">
    <property type="component" value="Unassembled WGS sequence"/>
</dbReference>
<reference evidence="1" key="1">
    <citation type="submission" date="2021-01" db="EMBL/GenBank/DDBJ databases">
        <authorList>
            <consortium name="Genoscope - CEA"/>
            <person name="William W."/>
        </authorList>
    </citation>
    <scope>NUCLEOTIDE SEQUENCE</scope>
</reference>
<evidence type="ECO:0000313" key="1">
    <source>
        <dbReference type="EMBL" id="CAD8214058.1"/>
    </source>
</evidence>
<sequence length="209" mass="24497">MQLKDLELTQNRQIQNDAQKIAGQQIAKFITVKQQFIKCLKQHKLDDKDGDITKVVFQQQINYGIINLEGDITKRRINLWTRKLFISEQVTAFPVIGYGLLVKRSGTSMIGPCKFEIISLVRMQNFQIQFPQSRILNINQRFQSVMVKRDNFNFSYTSFFIKKNKDIKPFFRSLLFSHSNDLFIVPNADVFLNIPIIQHTRLLNQLNKV</sequence>
<protein>
    <submittedName>
        <fullName evidence="1">Uncharacterized protein</fullName>
    </submittedName>
</protein>
<name>A0A8S1YKM0_PAROT</name>
<keyword evidence="2" id="KW-1185">Reference proteome</keyword>
<comment type="caution">
    <text evidence="1">The sequence shown here is derived from an EMBL/GenBank/DDBJ whole genome shotgun (WGS) entry which is preliminary data.</text>
</comment>
<organism evidence="1 2">
    <name type="scientific">Paramecium octaurelia</name>
    <dbReference type="NCBI Taxonomy" id="43137"/>
    <lineage>
        <taxon>Eukaryota</taxon>
        <taxon>Sar</taxon>
        <taxon>Alveolata</taxon>
        <taxon>Ciliophora</taxon>
        <taxon>Intramacronucleata</taxon>
        <taxon>Oligohymenophorea</taxon>
        <taxon>Peniculida</taxon>
        <taxon>Parameciidae</taxon>
        <taxon>Paramecium</taxon>
    </lineage>
</organism>
<dbReference type="AlphaFoldDB" id="A0A8S1YKM0"/>
<evidence type="ECO:0000313" key="2">
    <source>
        <dbReference type="Proteomes" id="UP000683925"/>
    </source>
</evidence>
<gene>
    <name evidence="1" type="ORF">POCTA_138.1.T1670033</name>
</gene>
<accession>A0A8S1YKM0</accession>